<feature type="compositionally biased region" description="Polar residues" evidence="1">
    <location>
        <begin position="63"/>
        <end position="80"/>
    </location>
</feature>
<organism evidence="2 3">
    <name type="scientific">Colletotrichum cuscutae</name>
    <dbReference type="NCBI Taxonomy" id="1209917"/>
    <lineage>
        <taxon>Eukaryota</taxon>
        <taxon>Fungi</taxon>
        <taxon>Dikarya</taxon>
        <taxon>Ascomycota</taxon>
        <taxon>Pezizomycotina</taxon>
        <taxon>Sordariomycetes</taxon>
        <taxon>Hypocreomycetidae</taxon>
        <taxon>Glomerellales</taxon>
        <taxon>Glomerellaceae</taxon>
        <taxon>Colletotrichum</taxon>
        <taxon>Colletotrichum acutatum species complex</taxon>
    </lineage>
</organism>
<comment type="caution">
    <text evidence="2">The sequence shown here is derived from an EMBL/GenBank/DDBJ whole genome shotgun (WGS) entry which is preliminary data.</text>
</comment>
<gene>
    <name evidence="2" type="ORF">CCUS01_08002</name>
</gene>
<evidence type="ECO:0000313" key="3">
    <source>
        <dbReference type="Proteomes" id="UP001239213"/>
    </source>
</evidence>
<name>A0AAI9UVV4_9PEZI</name>
<evidence type="ECO:0000256" key="1">
    <source>
        <dbReference type="SAM" id="MobiDB-lite"/>
    </source>
</evidence>
<feature type="region of interest" description="Disordered" evidence="1">
    <location>
        <begin position="1"/>
        <end position="80"/>
    </location>
</feature>
<protein>
    <submittedName>
        <fullName evidence="2">Uncharacterized protein</fullName>
    </submittedName>
</protein>
<reference evidence="2" key="1">
    <citation type="submission" date="2016-11" db="EMBL/GenBank/DDBJ databases">
        <title>The genome sequence of Colletotrichum cuscutae.</title>
        <authorList>
            <person name="Baroncelli R."/>
        </authorList>
    </citation>
    <scope>NUCLEOTIDE SEQUENCE</scope>
    <source>
        <strain evidence="2">IMI 304802</strain>
    </source>
</reference>
<accession>A0AAI9UVV4</accession>
<proteinExistence type="predicted"/>
<dbReference type="Proteomes" id="UP001239213">
    <property type="component" value="Unassembled WGS sequence"/>
</dbReference>
<dbReference type="EMBL" id="MPDP01000265">
    <property type="protein sequence ID" value="KAK1464429.1"/>
    <property type="molecule type" value="Genomic_DNA"/>
</dbReference>
<keyword evidence="3" id="KW-1185">Reference proteome</keyword>
<sequence length="80" mass="8839">MAGKPEQALSGDSRASAEPHTFQISHFRLQAPSPGPAHASLSWIRPRRYDSTRSKPILPSPRLQWNPSGPSKTHQLCNLV</sequence>
<evidence type="ECO:0000313" key="2">
    <source>
        <dbReference type="EMBL" id="KAK1464429.1"/>
    </source>
</evidence>
<dbReference type="AlphaFoldDB" id="A0AAI9UVV4"/>